<accession>A0ACA9JXN1</accession>
<organism evidence="1 2">
    <name type="scientific">Acaulospora colombiana</name>
    <dbReference type="NCBI Taxonomy" id="27376"/>
    <lineage>
        <taxon>Eukaryota</taxon>
        <taxon>Fungi</taxon>
        <taxon>Fungi incertae sedis</taxon>
        <taxon>Mucoromycota</taxon>
        <taxon>Glomeromycotina</taxon>
        <taxon>Glomeromycetes</taxon>
        <taxon>Diversisporales</taxon>
        <taxon>Acaulosporaceae</taxon>
        <taxon>Acaulospora</taxon>
    </lineage>
</organism>
<protein>
    <submittedName>
        <fullName evidence="1">4032_t:CDS:1</fullName>
    </submittedName>
</protein>
<evidence type="ECO:0000313" key="1">
    <source>
        <dbReference type="EMBL" id="CAG8441294.1"/>
    </source>
</evidence>
<dbReference type="EMBL" id="CAJVPT010000242">
    <property type="protein sequence ID" value="CAG8441294.1"/>
    <property type="molecule type" value="Genomic_DNA"/>
</dbReference>
<keyword evidence="2" id="KW-1185">Reference proteome</keyword>
<evidence type="ECO:0000313" key="2">
    <source>
        <dbReference type="Proteomes" id="UP000789525"/>
    </source>
</evidence>
<gene>
    <name evidence="1" type="ORF">ACOLOM_LOCUS246</name>
</gene>
<name>A0ACA9JXN1_9GLOM</name>
<comment type="caution">
    <text evidence="1">The sequence shown here is derived from an EMBL/GenBank/DDBJ whole genome shotgun (WGS) entry which is preliminary data.</text>
</comment>
<reference evidence="1" key="1">
    <citation type="submission" date="2021-06" db="EMBL/GenBank/DDBJ databases">
        <authorList>
            <person name="Kallberg Y."/>
            <person name="Tangrot J."/>
            <person name="Rosling A."/>
        </authorList>
    </citation>
    <scope>NUCLEOTIDE SEQUENCE</scope>
    <source>
        <strain evidence="1">CL356</strain>
    </source>
</reference>
<sequence length="1347" mass="152778">MKTSVLEIDSTIPEFPVDSTDPEVTFVFSDGDSSDEKSLDSKESDENFRPTHHNLLTPQLRRSASDSSFSSYASSPDALGSNDTVKNLTEENSLALGESGVLAHNWYGKSGGSIHADGRWFKDEQGRVCLMRGVNLCGNSKLPTKPDGSSHLFEGFFDHRNVSFIGRPFALEEVHEHFARLRTWGLTFVRLLVTWEALEHSGPGIYDEEYIDYLINVIEEMPRYGIKCFIDPHQDCVRGKNFIIMHQLIFNHRNDSSNRLCKLFKETGAAYVHNTNHQPGDSLPMVWPTNYTKLASSTMFTLFWGGKSDLTIKNLNILKSPGYIGLSDFHRYDAGTTLVFGDSPSALQSFALGDGIAQEVEVWTKSWPFPTRKSSTRIMNKDGASTWINGECIWRKHGLWEVDSKTGKPKVLKPDYFIRHPKTGEKLDFYKDFYLPFVKRYSEGIQSVKSDYLVFVEPIPNEGAQHIVSATYFGISGAKKNYFGQVQNIVRKGLKNAGNKPCVIGECGIPMDINDKKAFETGDYKHHINFLDAVLGAMEGNLVNFTLWNYNPTNDNIHGDHWYGEDFSIFSPPPTKTVVSELPSVTAIPADVYPSSQLKSQVQKGLTIETFIAKEQMYLDSMEGPDAEVYAECTTTSPTSPFNLNPWEFDQESFYDPSHNTGGRVLDAVLRPYASKFPGIPQTMTFNLKTKEFNFKFVNFPHDDDNLSKSVAPEAEIFIPTYHYKKLALDIRVSDGDWRYVRNGQTLYWRVKDWSTEGLVHSLRIRVIDGTNSKSMATSGSVELSHNVSKKLEIDSDEFKVYNARVILVLVVTLLLASKERNARDFDDLEADTGNITNLQKSTSFTTKTGKQHFIILVHIIQATIIGDERDAIFEPNVIDFVKQLVEKSLEYIPEIYKSLCHSYNGEPSKIQLISDLYDEFVSSSTQPKAEVVCQDALKKMLLEKYDAAKIDEVAKSSGEVLETVFPLIQSAYWRQVIYELSEKYPESYFLSLLIQRIADKGHFREIKYLKTSATYIEVYSKVLLDQFDTLIQMDEAGVQKHLPDLIRTVSLHPHSYLFVQTLIKRLSQEPNGYPLRKLSKELEKGVNKLGSDLIPNLRSLIAAPPNFISSSILYIPPTPGDVVAEMANGEIDSSKVDTTFETLKKLAVTLSKKGATGSEFNSIVPDLLVYIDTPIASMATIFWIKYLLRETSFYEKHFKANEVPIPHWILEEIAYRHPYQRGHVFNAYKADLESSHKLTPEVMTTLKKQLLDRMIFMISTGFVMQVLMYIEKNINKLDEKLVLKMTSPPYSSEFYSAMLRLIEPINIVLEAGLETRPLIQKFLFDCPILDEKRARDAVERLNDIFS</sequence>
<dbReference type="Proteomes" id="UP000789525">
    <property type="component" value="Unassembled WGS sequence"/>
</dbReference>
<proteinExistence type="predicted"/>